<dbReference type="InterPro" id="IPR046673">
    <property type="entry name" value="ToxA_N"/>
</dbReference>
<dbReference type="RefSeq" id="WP_169375750.1">
    <property type="nucleotide sequence ID" value="NZ_JAHSTY010000002.1"/>
</dbReference>
<feature type="domain" description="Dermonecrotic toxin N-terminal" evidence="1">
    <location>
        <begin position="920"/>
        <end position="1144"/>
    </location>
</feature>
<dbReference type="EMBL" id="JAHSTY010000002">
    <property type="protein sequence ID" value="MBV4455914.1"/>
    <property type="molecule type" value="Genomic_DNA"/>
</dbReference>
<protein>
    <recommendedName>
        <fullName evidence="1">Dermonecrotic toxin N-terminal domain-containing protein</fullName>
    </recommendedName>
</protein>
<gene>
    <name evidence="2" type="ORF">KVG91_25350</name>
</gene>
<dbReference type="Pfam" id="PF20178">
    <property type="entry name" value="ToxA_N"/>
    <property type="match status" value="1"/>
</dbReference>
<evidence type="ECO:0000313" key="3">
    <source>
        <dbReference type="Proteomes" id="UP001048976"/>
    </source>
</evidence>
<sequence>MTSITPPYFFDEFLRPTHREAPTERERALGLTLSELDWIPTLFYPTDHERRSPQVRKAPMEVESLWIHATHKPAVPLAGAFMMSPSPDTNAALLYTPYGGIEVFEDRSALLLDVSNRLKNALHHAEIIQFLSIHQRLDFSPHAPFTLATAYIEGAVMDYQERTLKANQLLNAQAMLEKLLTTPTLPTLLDKALASMASGVLVGLDHNETRVESRLDTPDETAGWRASMPLREVLLQFYLRQAWPPGQTRTFINPRHVTQSFNDAQRKEDVRQWETLVEQTAGVLAHLLTGLLRTWWTEDSGSGESCLRFCAHAVGEKMRVDLLLKRQAGLISAEESYYARAIFVSEPQARCALRPSLTINQLRINAPFLRPVDLASTLLISDAQTYLYTQTRGLQTLKAIDDLNATLLGMLKAVGHEDELLNYLSISERSRFLSMENAQISVLPVSGNVFEDLVGEIVAKQARNMEQALSIYRRSEGGVDLEALLDCTLDVRAMLDSHLLELDTAGRWSPRPVHSDDGRPTTMRATRAKPELRVLQAAKALFTKLRASHPTLRRLMAEALNRLLHEQNVDADANKVYINTYATAAKQREERVPLSSISLTDHLVERLAEAAERVRDTALVGFYSARKAGVALRLDSLSSATFNRMADQAMSAFIRQDVHDLPIKFLRDNQEQLGAAQLQGLRSEAHMRQLSGTLSARTCSILDTVLCSDGLLRAKRQGLKGFLPDAYGLTLRIGDDPTAHGLANCFVLTERGGVDLLRSGQAVLWTPQRGHEAFTSLRALRDVLEQRLAIPDERLALIYNLAPQHRAPHQVFHLGPLQRIDEHLLNNRQQSNVVHMLGGIDYWRAAPLSAVQLQDCLDQEMAQVAPSNLDRAVAITQGIIHRQALPAWLGMATPEEQIRHAELLQQYLSSAPDEQDYLHGVPSLREHVASQLQVLLEKRFPDLTLNPNDILIRTRLTPNGHIFSLTDYALRHLPDLHTQVLHPVSRTATPLPPGLDGTAIVQMIFQLDTADTYRAMLNTHLTSTGEDGLKRKALFCRQLRWQLLRLAHEERLAQRLSTAAWSLVWQVLDMPDAVAREKVSGATAIIRPLELIANKDATAVRVLGAYLISPKASQPGPLVLYTPYRPQHVFKEYRQTSDLLEELCREGPLQDWVVRHINAVHQTTYQNLFKSITPDEAKEVSLADSPVRANALTQLYEDNTEQLMDMLSRQFDAQGEDQWEGLTDLLSEGISTSFRFIAGKLHYPLDLWRSFKLFKASAEDLQQQRWTDGLKNFVLGVASMASLHKALEGLVPGGTPTDPTEPADAQAHTVGTLEITQPLRTQLQSFETTTVSLDDLQENPLTHLYSAVGSDRYFAPVAGKVYPVTQAGERWRIAQDDAVGPYVQMGTGSEWVLDLSDHHPRFGAGSSRQRSRAIERDEINIEAAGMRDIAALSPWKARCITEAINVATYYAVNGKRNMRKFVRTLPTGSRVGKLLTDTFAVVSFSPVQLQKIERRIDEVLGELVNPTLMRPDSRRFVVGTARWDPLETYGFTMTEDRKNKIYLLNRFFDPMLDVYLNSLNAPFDITAHARAAVILHEVSHLASRTEDIAYLDSMRPFHDLINVSAPTGQALFNTLSDARETALSVLTPASQLFKVWNWKSQQWEDLGESTSRHVHDHVLRLTGTTTLDEARQVFMSDPDKRMDVILSNADSVAYMIAQLGRVLDPGA</sequence>
<reference evidence="2" key="1">
    <citation type="submission" date="2021-06" db="EMBL/GenBank/DDBJ databases">
        <title>Updating the genus Pseudomonas: Description of 43 new species and partition of the Pseudomonas putida group.</title>
        <authorList>
            <person name="Girard L."/>
            <person name="Lood C."/>
            <person name="Vandamme P."/>
            <person name="Rokni-Zadeh H."/>
            <person name="Van Noort V."/>
            <person name="Hofte M."/>
            <person name="Lavigne R."/>
            <person name="De Mot R."/>
        </authorList>
    </citation>
    <scope>NUCLEOTIDE SEQUENCE</scope>
    <source>
        <strain evidence="2">SWRI103</strain>
    </source>
</reference>
<dbReference type="Proteomes" id="UP001048976">
    <property type="component" value="Unassembled WGS sequence"/>
</dbReference>
<dbReference type="InterPro" id="IPR024079">
    <property type="entry name" value="MetalloPept_cat_dom_sf"/>
</dbReference>
<comment type="caution">
    <text evidence="2">The sequence shown here is derived from an EMBL/GenBank/DDBJ whole genome shotgun (WGS) entry which is preliminary data.</text>
</comment>
<keyword evidence="3" id="KW-1185">Reference proteome</keyword>
<evidence type="ECO:0000259" key="1">
    <source>
        <dbReference type="Pfam" id="PF20178"/>
    </source>
</evidence>
<accession>A0ABS6P6S7</accession>
<organism evidence="2 3">
    <name type="scientific">Pseudomonas azadiae</name>
    <dbReference type="NCBI Taxonomy" id="2843612"/>
    <lineage>
        <taxon>Bacteria</taxon>
        <taxon>Pseudomonadati</taxon>
        <taxon>Pseudomonadota</taxon>
        <taxon>Gammaproteobacteria</taxon>
        <taxon>Pseudomonadales</taxon>
        <taxon>Pseudomonadaceae</taxon>
        <taxon>Pseudomonas</taxon>
    </lineage>
</organism>
<proteinExistence type="predicted"/>
<name>A0ABS6P6S7_9PSED</name>
<evidence type="ECO:0000313" key="2">
    <source>
        <dbReference type="EMBL" id="MBV4455914.1"/>
    </source>
</evidence>
<dbReference type="Gene3D" id="3.40.390.10">
    <property type="entry name" value="Collagenase (Catalytic Domain)"/>
    <property type="match status" value="1"/>
</dbReference>